<dbReference type="PANTHER" id="PTHR48475:SF2">
    <property type="entry name" value="RIBONUCLEASE H"/>
    <property type="match status" value="1"/>
</dbReference>
<dbReference type="EMBL" id="JACGWN010000012">
    <property type="protein sequence ID" value="KAL0416154.1"/>
    <property type="molecule type" value="Genomic_DNA"/>
</dbReference>
<accession>A0AAW2UFU3</accession>
<name>A0AAW2UFU3_9LAMI</name>
<evidence type="ECO:0008006" key="2">
    <source>
        <dbReference type="Google" id="ProtNLM"/>
    </source>
</evidence>
<organism evidence="1">
    <name type="scientific">Sesamum latifolium</name>
    <dbReference type="NCBI Taxonomy" id="2727402"/>
    <lineage>
        <taxon>Eukaryota</taxon>
        <taxon>Viridiplantae</taxon>
        <taxon>Streptophyta</taxon>
        <taxon>Embryophyta</taxon>
        <taxon>Tracheophyta</taxon>
        <taxon>Spermatophyta</taxon>
        <taxon>Magnoliopsida</taxon>
        <taxon>eudicotyledons</taxon>
        <taxon>Gunneridae</taxon>
        <taxon>Pentapetalae</taxon>
        <taxon>asterids</taxon>
        <taxon>lamiids</taxon>
        <taxon>Lamiales</taxon>
        <taxon>Pedaliaceae</taxon>
        <taxon>Sesamum</taxon>
    </lineage>
</organism>
<evidence type="ECO:0000313" key="1">
    <source>
        <dbReference type="EMBL" id="KAL0416154.1"/>
    </source>
</evidence>
<gene>
    <name evidence="1" type="ORF">Slati_3447300</name>
</gene>
<proteinExistence type="predicted"/>
<dbReference type="PANTHER" id="PTHR48475">
    <property type="entry name" value="RIBONUCLEASE H"/>
    <property type="match status" value="1"/>
</dbReference>
<reference evidence="1" key="2">
    <citation type="journal article" date="2024" name="Plant">
        <title>Genomic evolution and insights into agronomic trait innovations of Sesamum species.</title>
        <authorList>
            <person name="Miao H."/>
            <person name="Wang L."/>
            <person name="Qu L."/>
            <person name="Liu H."/>
            <person name="Sun Y."/>
            <person name="Le M."/>
            <person name="Wang Q."/>
            <person name="Wei S."/>
            <person name="Zheng Y."/>
            <person name="Lin W."/>
            <person name="Duan Y."/>
            <person name="Cao H."/>
            <person name="Xiong S."/>
            <person name="Wang X."/>
            <person name="Wei L."/>
            <person name="Li C."/>
            <person name="Ma Q."/>
            <person name="Ju M."/>
            <person name="Zhao R."/>
            <person name="Li G."/>
            <person name="Mu C."/>
            <person name="Tian Q."/>
            <person name="Mei H."/>
            <person name="Zhang T."/>
            <person name="Gao T."/>
            <person name="Zhang H."/>
        </authorList>
    </citation>
    <scope>NUCLEOTIDE SEQUENCE</scope>
    <source>
        <strain evidence="1">KEN1</strain>
    </source>
</reference>
<reference evidence="1" key="1">
    <citation type="submission" date="2020-06" db="EMBL/GenBank/DDBJ databases">
        <authorList>
            <person name="Li T."/>
            <person name="Hu X."/>
            <person name="Zhang T."/>
            <person name="Song X."/>
            <person name="Zhang H."/>
            <person name="Dai N."/>
            <person name="Sheng W."/>
            <person name="Hou X."/>
            <person name="Wei L."/>
        </authorList>
    </citation>
    <scope>NUCLEOTIDE SEQUENCE</scope>
    <source>
        <strain evidence="1">KEN1</strain>
        <tissue evidence="1">Leaf</tissue>
    </source>
</reference>
<comment type="caution">
    <text evidence="1">The sequence shown here is derived from an EMBL/GenBank/DDBJ whole genome shotgun (WGS) entry which is preliminary data.</text>
</comment>
<sequence length="134" mass="15516">MTTLRSTTGETPFNLVYRSEAVIPAEAELETFRIHHYEQESNDNLLWPNLDRVEEVREDAGARIERYKLRVINAYNRQVKRREFQVGDLVLRRAGALGPVGKLLAPNWEGPYKVIRIIKFGAYELKDTDGRKLS</sequence>
<dbReference type="AlphaFoldDB" id="A0AAW2UFU3"/>
<protein>
    <recommendedName>
        <fullName evidence="2">Reverse transcriptase</fullName>
    </recommendedName>
</protein>